<keyword evidence="1" id="KW-0175">Coiled coil</keyword>
<feature type="compositionally biased region" description="Basic and acidic residues" evidence="2">
    <location>
        <begin position="1"/>
        <end position="23"/>
    </location>
</feature>
<evidence type="ECO:0000313" key="4">
    <source>
        <dbReference type="Proteomes" id="UP001461498"/>
    </source>
</evidence>
<protein>
    <submittedName>
        <fullName evidence="3">Uncharacterized protein</fullName>
    </submittedName>
</protein>
<feature type="region of interest" description="Disordered" evidence="2">
    <location>
        <begin position="1"/>
        <end position="49"/>
    </location>
</feature>
<feature type="region of interest" description="Disordered" evidence="2">
    <location>
        <begin position="244"/>
        <end position="264"/>
    </location>
</feature>
<dbReference type="Proteomes" id="UP001461498">
    <property type="component" value="Unassembled WGS sequence"/>
</dbReference>
<feature type="coiled-coil region" evidence="1">
    <location>
        <begin position="114"/>
        <end position="162"/>
    </location>
</feature>
<dbReference type="AlphaFoldDB" id="A0AAW1CJN9"/>
<proteinExistence type="predicted"/>
<keyword evidence="4" id="KW-1185">Reference proteome</keyword>
<evidence type="ECO:0000256" key="2">
    <source>
        <dbReference type="SAM" id="MobiDB-lite"/>
    </source>
</evidence>
<organism evidence="3 4">
    <name type="scientific">Rhynocoris fuscipes</name>
    <dbReference type="NCBI Taxonomy" id="488301"/>
    <lineage>
        <taxon>Eukaryota</taxon>
        <taxon>Metazoa</taxon>
        <taxon>Ecdysozoa</taxon>
        <taxon>Arthropoda</taxon>
        <taxon>Hexapoda</taxon>
        <taxon>Insecta</taxon>
        <taxon>Pterygota</taxon>
        <taxon>Neoptera</taxon>
        <taxon>Paraneoptera</taxon>
        <taxon>Hemiptera</taxon>
        <taxon>Heteroptera</taxon>
        <taxon>Panheteroptera</taxon>
        <taxon>Cimicomorpha</taxon>
        <taxon>Reduviidae</taxon>
        <taxon>Harpactorinae</taxon>
        <taxon>Harpactorini</taxon>
        <taxon>Rhynocoris</taxon>
    </lineage>
</organism>
<sequence length="264" mass="30193">MKMAGSDEKEKGENEEADVKTKSTESPTKKTAKNIDNNEATDTLMKENKDTTNLDENKLQIIKDNQKEIQLVKHLMKLKSNPSIKHLTKFVKRLEKIVATINNLEGVKMMYQVSDELSEKVQNNLKELEFLSIEMKATLNDLQRLKEKKIIIGKEKEALNEKRSNTKREEMQEMETIIGVYDKDLLRSWHLAKKSTSVQTVENFITHLKGKKQATEYAFKMASEKLATLKNRLTKQLKTVKPSVIKALPPPSSDSDQDSVISTD</sequence>
<evidence type="ECO:0000313" key="3">
    <source>
        <dbReference type="EMBL" id="KAK9499176.1"/>
    </source>
</evidence>
<name>A0AAW1CJN9_9HEMI</name>
<reference evidence="3 4" key="1">
    <citation type="submission" date="2022-12" db="EMBL/GenBank/DDBJ databases">
        <title>Chromosome-level genome assembly of true bugs.</title>
        <authorList>
            <person name="Ma L."/>
            <person name="Li H."/>
        </authorList>
    </citation>
    <scope>NUCLEOTIDE SEQUENCE [LARGE SCALE GENOMIC DNA]</scope>
    <source>
        <strain evidence="3">Lab_2022b</strain>
    </source>
</reference>
<accession>A0AAW1CJN9</accession>
<dbReference type="EMBL" id="JAPXFL010000012">
    <property type="protein sequence ID" value="KAK9499176.1"/>
    <property type="molecule type" value="Genomic_DNA"/>
</dbReference>
<evidence type="ECO:0000256" key="1">
    <source>
        <dbReference type="SAM" id="Coils"/>
    </source>
</evidence>
<gene>
    <name evidence="3" type="ORF">O3M35_003676</name>
</gene>
<comment type="caution">
    <text evidence="3">The sequence shown here is derived from an EMBL/GenBank/DDBJ whole genome shotgun (WGS) entry which is preliminary data.</text>
</comment>